<proteinExistence type="predicted"/>
<comment type="caution">
    <text evidence="1">The sequence shown here is derived from an EMBL/GenBank/DDBJ whole genome shotgun (WGS) entry which is preliminary data.</text>
</comment>
<organism evidence="1 2">
    <name type="scientific">Paenibacillus anseongense</name>
    <dbReference type="NCBI Taxonomy" id="2682845"/>
    <lineage>
        <taxon>Bacteria</taxon>
        <taxon>Bacillati</taxon>
        <taxon>Bacillota</taxon>
        <taxon>Bacilli</taxon>
        <taxon>Bacillales</taxon>
        <taxon>Paenibacillaceae</taxon>
        <taxon>Paenibacillus</taxon>
    </lineage>
</organism>
<dbReference type="Proteomes" id="UP000467637">
    <property type="component" value="Unassembled WGS sequence"/>
</dbReference>
<protein>
    <submittedName>
        <fullName evidence="1">Uncharacterized protein</fullName>
    </submittedName>
</protein>
<accession>A0ABW9U0R2</accession>
<dbReference type="RefSeq" id="WP_157317808.1">
    <property type="nucleotide sequence ID" value="NZ_WSEM01000004.1"/>
</dbReference>
<sequence length="71" mass="8125">MEEYNEKNQATIDDYLREAAPLEALVVHMVPLLDMKEGEENVIHINDRAFVISPATDDDIERIGKGYFCLD</sequence>
<dbReference type="EMBL" id="WSEM01000004">
    <property type="protein sequence ID" value="MVQ33687.1"/>
    <property type="molecule type" value="Genomic_DNA"/>
</dbReference>
<gene>
    <name evidence="1" type="ORF">GON05_03385</name>
</gene>
<name>A0ABW9U0R2_9BACL</name>
<evidence type="ECO:0000313" key="2">
    <source>
        <dbReference type="Proteomes" id="UP000467637"/>
    </source>
</evidence>
<keyword evidence="2" id="KW-1185">Reference proteome</keyword>
<evidence type="ECO:0000313" key="1">
    <source>
        <dbReference type="EMBL" id="MVQ33687.1"/>
    </source>
</evidence>
<reference evidence="1 2" key="1">
    <citation type="submission" date="2019-12" db="EMBL/GenBank/DDBJ databases">
        <authorList>
            <person name="Huq M.A."/>
        </authorList>
    </citation>
    <scope>NUCLEOTIDE SEQUENCE [LARGE SCALE GENOMIC DNA]</scope>
    <source>
        <strain evidence="1 2">MAH-34</strain>
    </source>
</reference>